<feature type="compositionally biased region" description="Basic and acidic residues" evidence="1">
    <location>
        <begin position="141"/>
        <end position="150"/>
    </location>
</feature>
<dbReference type="OMA" id="REGHRGM"/>
<accession>A0A100XC02</accession>
<organism evidence="2 3">
    <name type="scientific">Mycolicibacterium thermoresistibile</name>
    <name type="common">Mycobacterium thermoresistibile</name>
    <dbReference type="NCBI Taxonomy" id="1797"/>
    <lineage>
        <taxon>Bacteria</taxon>
        <taxon>Bacillati</taxon>
        <taxon>Actinomycetota</taxon>
        <taxon>Actinomycetes</taxon>
        <taxon>Mycobacteriales</taxon>
        <taxon>Mycobacteriaceae</taxon>
        <taxon>Mycolicibacterium</taxon>
    </lineage>
</organism>
<evidence type="ECO:0000256" key="1">
    <source>
        <dbReference type="SAM" id="MobiDB-lite"/>
    </source>
</evidence>
<dbReference type="RefSeq" id="WP_003928092.1">
    <property type="nucleotide sequence ID" value="NZ_BCTB01000003.1"/>
</dbReference>
<name>A0A100XC02_MYCTH</name>
<reference evidence="2 3" key="1">
    <citation type="journal article" date="2016" name="Genome Announc.">
        <title>Draft Genome Sequences of Five Rapidly Growing Mycobacterium Species, M. thermoresistibile, M. fortuitum subsp. acetamidolyticum, M. canariasense, M. brisbanense, and M. novocastrense.</title>
        <authorList>
            <person name="Katahira K."/>
            <person name="Ogura Y."/>
            <person name="Gotoh Y."/>
            <person name="Hayashi T."/>
        </authorList>
    </citation>
    <scope>NUCLEOTIDE SEQUENCE [LARGE SCALE GENOMIC DNA]</scope>
    <source>
        <strain evidence="2 3">JCM6362</strain>
    </source>
</reference>
<comment type="caution">
    <text evidence="2">The sequence shown here is derived from an EMBL/GenBank/DDBJ whole genome shotgun (WGS) entry which is preliminary data.</text>
</comment>
<evidence type="ECO:0000313" key="2">
    <source>
        <dbReference type="EMBL" id="GAT13633.1"/>
    </source>
</evidence>
<reference evidence="3" key="2">
    <citation type="submission" date="2016-02" db="EMBL/GenBank/DDBJ databases">
        <title>Draft genome sequence of five rapidly growing Mycobacterium species.</title>
        <authorList>
            <person name="Katahira K."/>
            <person name="Gotou Y."/>
            <person name="Iida K."/>
            <person name="Ogura Y."/>
            <person name="Hayashi T."/>
        </authorList>
    </citation>
    <scope>NUCLEOTIDE SEQUENCE [LARGE SCALE GENOMIC DNA]</scope>
    <source>
        <strain evidence="3">JCM6362</strain>
    </source>
</reference>
<sequence>MVSARRIGHLGGWAVAWVGALSLGLGLGAPGVAHADTGPDSRATEADSEARAVDDGRSARGEVGTASVRRPQVTVGARVGGRVDTVADSLADPLRKSLDRARASTAPRLSPAAKPGAAEFEAEQVDRLQKMLRPRKTAAVRSDEVTEPDRAAATTDLPPAPAPMAIVEPDAVSERSGPDWSGPQWSPNPFRPDDPAPFSMPPLLHDTEKAFVALFPEIFQPFAREGFEAAYRGSQVVPWVNVVVPATEIVQHLPALLGGDDDAKRAMQVVINELLLTTQPVAVAYYGYDQIADLLNVEYPAQQAKEWFYTTAWDTLDWFELLHVRGESGLRDRVS</sequence>
<feature type="compositionally biased region" description="Basic and acidic residues" evidence="1">
    <location>
        <begin position="37"/>
        <end position="60"/>
    </location>
</feature>
<gene>
    <name evidence="2" type="ORF">RMCT_0604</name>
</gene>
<evidence type="ECO:0000313" key="3">
    <source>
        <dbReference type="Proteomes" id="UP000069654"/>
    </source>
</evidence>
<feature type="region of interest" description="Disordered" evidence="1">
    <location>
        <begin position="134"/>
        <end position="164"/>
    </location>
</feature>
<dbReference type="EMBL" id="BCTB01000003">
    <property type="protein sequence ID" value="GAT13633.1"/>
    <property type="molecule type" value="Genomic_DNA"/>
</dbReference>
<protein>
    <submittedName>
        <fullName evidence="2">Uncharacterized protein</fullName>
    </submittedName>
</protein>
<dbReference type="AlphaFoldDB" id="A0A100XC02"/>
<dbReference type="Proteomes" id="UP000069654">
    <property type="component" value="Unassembled WGS sequence"/>
</dbReference>
<proteinExistence type="predicted"/>
<feature type="region of interest" description="Disordered" evidence="1">
    <location>
        <begin position="35"/>
        <end position="67"/>
    </location>
</feature>
<dbReference type="STRING" id="1797.RMCT_0604"/>
<dbReference type="OrthoDB" id="4724753at2"/>